<evidence type="ECO:0000256" key="2">
    <source>
        <dbReference type="ARBA" id="ARBA00022448"/>
    </source>
</evidence>
<dbReference type="EMBL" id="JACVVK020000140">
    <property type="protein sequence ID" value="KAK7489273.1"/>
    <property type="molecule type" value="Genomic_DNA"/>
</dbReference>
<keyword evidence="5 12" id="KW-1133">Transmembrane helix</keyword>
<accession>A0ABD0KQV8</accession>
<protein>
    <submittedName>
        <fullName evidence="15">Uncharacterized protein</fullName>
    </submittedName>
</protein>
<keyword evidence="4 12" id="KW-0812">Transmembrane</keyword>
<keyword evidence="9" id="KW-0325">Glycoprotein</keyword>
<dbReference type="Pfam" id="PF00060">
    <property type="entry name" value="Lig_chan"/>
    <property type="match status" value="1"/>
</dbReference>
<feature type="transmembrane region" description="Helical" evidence="12">
    <location>
        <begin position="222"/>
        <end position="239"/>
    </location>
</feature>
<evidence type="ECO:0000256" key="3">
    <source>
        <dbReference type="ARBA" id="ARBA00022475"/>
    </source>
</evidence>
<organism evidence="15 16">
    <name type="scientific">Batillaria attramentaria</name>
    <dbReference type="NCBI Taxonomy" id="370345"/>
    <lineage>
        <taxon>Eukaryota</taxon>
        <taxon>Metazoa</taxon>
        <taxon>Spiralia</taxon>
        <taxon>Lophotrochozoa</taxon>
        <taxon>Mollusca</taxon>
        <taxon>Gastropoda</taxon>
        <taxon>Caenogastropoda</taxon>
        <taxon>Sorbeoconcha</taxon>
        <taxon>Cerithioidea</taxon>
        <taxon>Batillariidae</taxon>
        <taxon>Batillaria</taxon>
    </lineage>
</organism>
<dbReference type="GO" id="GO:0034220">
    <property type="term" value="P:monoatomic ion transmembrane transport"/>
    <property type="evidence" value="ECO:0007669"/>
    <property type="project" value="UniProtKB-KW"/>
</dbReference>
<evidence type="ECO:0000256" key="6">
    <source>
        <dbReference type="ARBA" id="ARBA00023065"/>
    </source>
</evidence>
<evidence type="ECO:0000259" key="13">
    <source>
        <dbReference type="SMART" id="SM00079"/>
    </source>
</evidence>
<dbReference type="InterPro" id="IPR052192">
    <property type="entry name" value="Insect_Ionotropic_Sensory_Rcpt"/>
</dbReference>
<keyword evidence="6" id="KW-0406">Ion transport</keyword>
<comment type="caution">
    <text evidence="15">The sequence shown here is derived from an EMBL/GenBank/DDBJ whole genome shotgun (WGS) entry which is preliminary data.</text>
</comment>
<dbReference type="Proteomes" id="UP001519460">
    <property type="component" value="Unassembled WGS sequence"/>
</dbReference>
<keyword evidence="10" id="KW-1071">Ligand-gated ion channel</keyword>
<feature type="domain" description="Ionotropic glutamate receptor L-glutamate and glycine-binding" evidence="14">
    <location>
        <begin position="37"/>
        <end position="99"/>
    </location>
</feature>
<evidence type="ECO:0000256" key="9">
    <source>
        <dbReference type="ARBA" id="ARBA00023180"/>
    </source>
</evidence>
<keyword evidence="3" id="KW-1003">Cell membrane</keyword>
<evidence type="ECO:0000313" key="15">
    <source>
        <dbReference type="EMBL" id="KAK7489273.1"/>
    </source>
</evidence>
<dbReference type="Gene3D" id="3.40.190.10">
    <property type="entry name" value="Periplasmic binding protein-like II"/>
    <property type="match status" value="2"/>
</dbReference>
<evidence type="ECO:0000256" key="1">
    <source>
        <dbReference type="ARBA" id="ARBA00004651"/>
    </source>
</evidence>
<evidence type="ECO:0000256" key="5">
    <source>
        <dbReference type="ARBA" id="ARBA00022989"/>
    </source>
</evidence>
<evidence type="ECO:0000256" key="11">
    <source>
        <dbReference type="ARBA" id="ARBA00023303"/>
    </source>
</evidence>
<feature type="transmembrane region" description="Helical" evidence="12">
    <location>
        <begin position="157"/>
        <end position="175"/>
    </location>
</feature>
<dbReference type="GO" id="GO:0005886">
    <property type="term" value="C:plasma membrane"/>
    <property type="evidence" value="ECO:0007669"/>
    <property type="project" value="UniProtKB-SubCell"/>
</dbReference>
<evidence type="ECO:0000256" key="7">
    <source>
        <dbReference type="ARBA" id="ARBA00023136"/>
    </source>
</evidence>
<keyword evidence="16" id="KW-1185">Reference proteome</keyword>
<evidence type="ECO:0000256" key="8">
    <source>
        <dbReference type="ARBA" id="ARBA00023170"/>
    </source>
</evidence>
<gene>
    <name evidence="15" type="ORF">BaRGS_00019525</name>
</gene>
<keyword evidence="8" id="KW-0675">Receptor</keyword>
<feature type="domain" description="Ionotropic glutamate receptor C-terminal" evidence="13">
    <location>
        <begin position="27"/>
        <end position="377"/>
    </location>
</feature>
<keyword evidence="2" id="KW-0813">Transport</keyword>
<evidence type="ECO:0000256" key="10">
    <source>
        <dbReference type="ARBA" id="ARBA00023286"/>
    </source>
</evidence>
<dbReference type="InterPro" id="IPR001320">
    <property type="entry name" value="Iontro_rcpt_C"/>
</dbReference>
<evidence type="ECO:0000259" key="14">
    <source>
        <dbReference type="SMART" id="SM00918"/>
    </source>
</evidence>
<evidence type="ECO:0000313" key="16">
    <source>
        <dbReference type="Proteomes" id="UP001519460"/>
    </source>
</evidence>
<dbReference type="AlphaFoldDB" id="A0ABD0KQV8"/>
<feature type="transmembrane region" description="Helical" evidence="12">
    <location>
        <begin position="399"/>
        <end position="421"/>
    </location>
</feature>
<sequence>MPCDSELRLVSSLLPSVNSSLGLGGRTLRVLVKEWTYYMIVSKKSETQITYSGVLIDLLQELATRLNFTYTLTLHPNNLSWGQELDNGSWDGPIGMLTMKEVDVALSVFTLTAGRSSVVDATTPINHDSSVVIFRKEPAGEDVDILTFFLQPFQTPVYVAIGGCFVSVLVLLLFLEKCRWRFGGRQRATSFLHALMVDVEALVAGLIQRAVHFEIDVLPGRLLMWAWLIFGVVLASVYSSKLTSSLTVNDQSLPFTSLSQLVNQDTYTWGVESGVYLESVLKKTKIAEYRKFYEGVMRFAEDDPTVNAPDYEVHKSKVLSGRYAFFTADGDLYDLWSRETCDLARIPENYMTTVKVLIDRMIEVGLMDYWKRKWRPSNQRCHPDVREKSRVISLAETRAAFYLAGLGVGLSALTLGIECLVGKSRGGDTSRTDTSSL</sequence>
<dbReference type="Pfam" id="PF10613">
    <property type="entry name" value="Lig_chan-Glu_bd"/>
    <property type="match status" value="1"/>
</dbReference>
<comment type="subcellular location">
    <subcellularLocation>
        <location evidence="1">Cell membrane</location>
        <topology evidence="1">Multi-pass membrane protein</topology>
    </subcellularLocation>
</comment>
<evidence type="ECO:0000256" key="4">
    <source>
        <dbReference type="ARBA" id="ARBA00022692"/>
    </source>
</evidence>
<dbReference type="PANTHER" id="PTHR42643:SF42">
    <property type="entry name" value="IONOTROPIC GLUTAMATE RECEPTOR L-GLUTAMATE AND GLYCINE-BINDING DOMAIN-CONTAINING PROTEIN"/>
    <property type="match status" value="1"/>
</dbReference>
<dbReference type="SUPFAM" id="SSF53850">
    <property type="entry name" value="Periplasmic binding protein-like II"/>
    <property type="match status" value="1"/>
</dbReference>
<dbReference type="InterPro" id="IPR019594">
    <property type="entry name" value="Glu/Gly-bd"/>
</dbReference>
<keyword evidence="7 12" id="KW-0472">Membrane</keyword>
<evidence type="ECO:0000256" key="12">
    <source>
        <dbReference type="SAM" id="Phobius"/>
    </source>
</evidence>
<name>A0ABD0KQV8_9CAEN</name>
<keyword evidence="11" id="KW-0407">Ion channel</keyword>
<reference evidence="15 16" key="1">
    <citation type="journal article" date="2023" name="Sci. Data">
        <title>Genome assembly of the Korean intertidal mud-creeper Batillaria attramentaria.</title>
        <authorList>
            <person name="Patra A.K."/>
            <person name="Ho P.T."/>
            <person name="Jun S."/>
            <person name="Lee S.J."/>
            <person name="Kim Y."/>
            <person name="Won Y.J."/>
        </authorList>
    </citation>
    <scope>NUCLEOTIDE SEQUENCE [LARGE SCALE GENOMIC DNA]</scope>
    <source>
        <strain evidence="15">Wonlab-2016</strain>
    </source>
</reference>
<dbReference type="SMART" id="SM00918">
    <property type="entry name" value="Lig_chan-Glu_bd"/>
    <property type="match status" value="1"/>
</dbReference>
<proteinExistence type="predicted"/>
<dbReference type="SMART" id="SM00079">
    <property type="entry name" value="PBPe"/>
    <property type="match status" value="1"/>
</dbReference>
<dbReference type="PANTHER" id="PTHR42643">
    <property type="entry name" value="IONOTROPIC RECEPTOR 20A-RELATED"/>
    <property type="match status" value="1"/>
</dbReference>
<dbReference type="GO" id="GO:0050906">
    <property type="term" value="P:detection of stimulus involved in sensory perception"/>
    <property type="evidence" value="ECO:0007669"/>
    <property type="project" value="UniProtKB-ARBA"/>
</dbReference>